<comment type="caution">
    <text evidence="1">The sequence shown here is derived from an EMBL/GenBank/DDBJ whole genome shotgun (WGS) entry which is preliminary data.</text>
</comment>
<proteinExistence type="predicted"/>
<evidence type="ECO:0000313" key="2">
    <source>
        <dbReference type="Proteomes" id="UP001165960"/>
    </source>
</evidence>
<name>A0ACC2S3A9_9FUNG</name>
<accession>A0ACC2S3A9</accession>
<dbReference type="Proteomes" id="UP001165960">
    <property type="component" value="Unassembled WGS sequence"/>
</dbReference>
<organism evidence="1 2">
    <name type="scientific">Entomophthora muscae</name>
    <dbReference type="NCBI Taxonomy" id="34485"/>
    <lineage>
        <taxon>Eukaryota</taxon>
        <taxon>Fungi</taxon>
        <taxon>Fungi incertae sedis</taxon>
        <taxon>Zoopagomycota</taxon>
        <taxon>Entomophthoromycotina</taxon>
        <taxon>Entomophthoromycetes</taxon>
        <taxon>Entomophthorales</taxon>
        <taxon>Entomophthoraceae</taxon>
        <taxon>Entomophthora</taxon>
    </lineage>
</organism>
<evidence type="ECO:0000313" key="1">
    <source>
        <dbReference type="EMBL" id="KAJ9056774.1"/>
    </source>
</evidence>
<gene>
    <name evidence="1" type="ORF">DSO57_1029648</name>
</gene>
<protein>
    <submittedName>
        <fullName evidence="1">Uncharacterized protein</fullName>
    </submittedName>
</protein>
<dbReference type="EMBL" id="QTSX02005877">
    <property type="protein sequence ID" value="KAJ9056774.1"/>
    <property type="molecule type" value="Genomic_DNA"/>
</dbReference>
<keyword evidence="2" id="KW-1185">Reference proteome</keyword>
<sequence>MHQTLLNLCNQRMHNTTQRPIAIMMADQYYQNEKRLFTTPESVSPLNKKNSSDCIIDHSGPVISSLIKPRHIRS</sequence>
<reference evidence="1" key="1">
    <citation type="submission" date="2022-04" db="EMBL/GenBank/DDBJ databases">
        <title>Genome of the entomopathogenic fungus Entomophthora muscae.</title>
        <authorList>
            <person name="Elya C."/>
            <person name="Lovett B.R."/>
            <person name="Lee E."/>
            <person name="Macias A.M."/>
            <person name="Hajek A.E."/>
            <person name="De Bivort B.L."/>
            <person name="Kasson M.T."/>
            <person name="De Fine Licht H.H."/>
            <person name="Stajich J.E."/>
        </authorList>
    </citation>
    <scope>NUCLEOTIDE SEQUENCE</scope>
    <source>
        <strain evidence="1">Berkeley</strain>
    </source>
</reference>